<protein>
    <submittedName>
        <fullName evidence="2">Uncharacterized protein</fullName>
    </submittedName>
</protein>
<dbReference type="EMBL" id="BAAAZN010000034">
    <property type="protein sequence ID" value="GAA3587039.1"/>
    <property type="molecule type" value="Genomic_DNA"/>
</dbReference>
<sequence length="99" mass="11143">MGRIRNAELTVTSIEDAPAPKPLSYDCLNHDRDVPGNAKRRRLRRGRRSRVSGIGPRTRRMRSRGRRLDARTHTVQRDTSVNGSTTLVRPDPGKPSDVS</sequence>
<evidence type="ECO:0000256" key="1">
    <source>
        <dbReference type="SAM" id="MobiDB-lite"/>
    </source>
</evidence>
<organism evidence="2 3">
    <name type="scientific">Amycolatopsis ultiminotia</name>
    <dbReference type="NCBI Taxonomy" id="543629"/>
    <lineage>
        <taxon>Bacteria</taxon>
        <taxon>Bacillati</taxon>
        <taxon>Actinomycetota</taxon>
        <taxon>Actinomycetes</taxon>
        <taxon>Pseudonocardiales</taxon>
        <taxon>Pseudonocardiaceae</taxon>
        <taxon>Amycolatopsis</taxon>
    </lineage>
</organism>
<accession>A0ABP6YPK8</accession>
<proteinExistence type="predicted"/>
<comment type="caution">
    <text evidence="2">The sequence shown here is derived from an EMBL/GenBank/DDBJ whole genome shotgun (WGS) entry which is preliminary data.</text>
</comment>
<evidence type="ECO:0000313" key="3">
    <source>
        <dbReference type="Proteomes" id="UP001500689"/>
    </source>
</evidence>
<reference evidence="3" key="1">
    <citation type="journal article" date="2019" name="Int. J. Syst. Evol. Microbiol.">
        <title>The Global Catalogue of Microorganisms (GCM) 10K type strain sequencing project: providing services to taxonomists for standard genome sequencing and annotation.</title>
        <authorList>
            <consortium name="The Broad Institute Genomics Platform"/>
            <consortium name="The Broad Institute Genome Sequencing Center for Infectious Disease"/>
            <person name="Wu L."/>
            <person name="Ma J."/>
        </authorList>
    </citation>
    <scope>NUCLEOTIDE SEQUENCE [LARGE SCALE GENOMIC DNA]</scope>
    <source>
        <strain evidence="3">JCM 16898</strain>
    </source>
</reference>
<dbReference type="Proteomes" id="UP001500689">
    <property type="component" value="Unassembled WGS sequence"/>
</dbReference>
<evidence type="ECO:0000313" key="2">
    <source>
        <dbReference type="EMBL" id="GAA3587039.1"/>
    </source>
</evidence>
<keyword evidence="3" id="KW-1185">Reference proteome</keyword>
<gene>
    <name evidence="2" type="ORF">GCM10022222_84680</name>
</gene>
<feature type="compositionally biased region" description="Basic residues" evidence="1">
    <location>
        <begin position="38"/>
        <end position="50"/>
    </location>
</feature>
<feature type="compositionally biased region" description="Polar residues" evidence="1">
    <location>
        <begin position="77"/>
        <end position="87"/>
    </location>
</feature>
<name>A0ABP6YPK8_9PSEU</name>
<feature type="compositionally biased region" description="Basic and acidic residues" evidence="1">
    <location>
        <begin position="66"/>
        <end position="76"/>
    </location>
</feature>
<feature type="region of interest" description="Disordered" evidence="1">
    <location>
        <begin position="15"/>
        <end position="99"/>
    </location>
</feature>